<evidence type="ECO:0000256" key="3">
    <source>
        <dbReference type="ARBA" id="ARBA00007012"/>
    </source>
</evidence>
<feature type="transmembrane region" description="Helical" evidence="19">
    <location>
        <begin position="98"/>
        <end position="120"/>
    </location>
</feature>
<gene>
    <name evidence="21" type="primary">ND2</name>
</gene>
<dbReference type="Pfam" id="PF00361">
    <property type="entry name" value="Proton_antipo_M"/>
    <property type="match status" value="1"/>
</dbReference>
<keyword evidence="11" id="KW-0249">Electron transport</keyword>
<evidence type="ECO:0000256" key="1">
    <source>
        <dbReference type="ARBA" id="ARBA00003257"/>
    </source>
</evidence>
<comment type="subcellular location">
    <subcellularLocation>
        <location evidence="2">Mitochondrion inner membrane</location>
        <topology evidence="2">Multi-pass membrane protein</topology>
    </subcellularLocation>
</comment>
<dbReference type="GO" id="GO:0008137">
    <property type="term" value="F:NADH dehydrogenase (ubiquinone) activity"/>
    <property type="evidence" value="ECO:0007669"/>
    <property type="project" value="UniProtKB-EC"/>
</dbReference>
<feature type="transmembrane region" description="Helical" evidence="19">
    <location>
        <begin position="251"/>
        <end position="271"/>
    </location>
</feature>
<dbReference type="EC" id="7.1.1.2" evidence="4"/>
<dbReference type="RefSeq" id="YP_009107069.1">
    <property type="nucleotide sequence ID" value="NC_025557.1"/>
</dbReference>
<evidence type="ECO:0000256" key="5">
    <source>
        <dbReference type="ARBA" id="ARBA00021008"/>
    </source>
</evidence>
<evidence type="ECO:0000256" key="8">
    <source>
        <dbReference type="ARBA" id="ARBA00022692"/>
    </source>
</evidence>
<evidence type="ECO:0000256" key="16">
    <source>
        <dbReference type="ARBA" id="ARBA00023136"/>
    </source>
</evidence>
<evidence type="ECO:0000256" key="10">
    <source>
        <dbReference type="ARBA" id="ARBA00022967"/>
    </source>
</evidence>
<evidence type="ECO:0000256" key="4">
    <source>
        <dbReference type="ARBA" id="ARBA00012944"/>
    </source>
</evidence>
<keyword evidence="12 19" id="KW-1133">Transmembrane helix</keyword>
<keyword evidence="15 21" id="KW-0496">Mitochondrion</keyword>
<dbReference type="PANTHER" id="PTHR46552">
    <property type="entry name" value="NADH-UBIQUINONE OXIDOREDUCTASE CHAIN 2"/>
    <property type="match status" value="1"/>
</dbReference>
<dbReference type="InterPro" id="IPR001750">
    <property type="entry name" value="ND/Mrp_TM"/>
</dbReference>
<sequence length="321" mass="38691">MFLFSLFLYFLMYLISFHLVMNSDDWFLIWLGLEVNMIMFIIFIYNQYDMNSFELCLKYFFIQSLGSGMFMGMFYLGMENLKSAVCLIMSYKIGAGPFFFWFPSLSMMVFWVFYFVLLTFQKFIPLILMNVFMDYLMVLIGLMSLFIGVFGSFNQNNLKRLLAYFFIFHLGWIIMCNMTGDFAWMMYMFMYMLMLGPLVFFLKYNNVVFLGELIKLKYMFFFMFLMLSMGGMPPMLGFFVKWYALSVMKFLSYYVFLVLVILSVVMFYIYFRLLYDYLLDGVQNSFWLKWDNKINMKYYWVDILSSLGFLLGSMFMVFIII</sequence>
<evidence type="ECO:0000256" key="15">
    <source>
        <dbReference type="ARBA" id="ARBA00023128"/>
    </source>
</evidence>
<keyword evidence="7" id="KW-0679">Respiratory chain</keyword>
<feature type="transmembrane region" description="Helical" evidence="19">
    <location>
        <begin position="26"/>
        <end position="45"/>
    </location>
</feature>
<evidence type="ECO:0000313" key="21">
    <source>
        <dbReference type="EMBL" id="AIT96917.1"/>
    </source>
</evidence>
<evidence type="ECO:0000256" key="12">
    <source>
        <dbReference type="ARBA" id="ARBA00022989"/>
    </source>
</evidence>
<dbReference type="GeneID" id="22161673"/>
<feature type="transmembrane region" description="Helical" evidence="19">
    <location>
        <begin position="218"/>
        <end position="239"/>
    </location>
</feature>
<evidence type="ECO:0000256" key="14">
    <source>
        <dbReference type="ARBA" id="ARBA00023075"/>
    </source>
</evidence>
<organism evidence="21">
    <name type="scientific">Oxytate striatipes</name>
    <name type="common">Green crab spider</name>
    <dbReference type="NCBI Taxonomy" id="1112455"/>
    <lineage>
        <taxon>Eukaryota</taxon>
        <taxon>Metazoa</taxon>
        <taxon>Ecdysozoa</taxon>
        <taxon>Arthropoda</taxon>
        <taxon>Chelicerata</taxon>
        <taxon>Arachnida</taxon>
        <taxon>Araneae</taxon>
        <taxon>Araneomorphae</taxon>
        <taxon>Entelegynae</taxon>
        <taxon>Dionycha</taxon>
        <taxon>Thomisidae</taxon>
        <taxon>Oxytate</taxon>
    </lineage>
</organism>
<feature type="transmembrane region" description="Helical" evidence="19">
    <location>
        <begin position="57"/>
        <end position="78"/>
    </location>
</feature>
<feature type="transmembrane region" description="Helical" evidence="19">
    <location>
        <begin position="162"/>
        <end position="180"/>
    </location>
</feature>
<protein>
    <recommendedName>
        <fullName evidence="5">NADH-ubiquinone oxidoreductase chain 2</fullName>
        <ecNumber evidence="4">7.1.1.2</ecNumber>
    </recommendedName>
    <alternativeName>
        <fullName evidence="17">NADH dehydrogenase subunit 2</fullName>
    </alternativeName>
</protein>
<keyword evidence="8 19" id="KW-0812">Transmembrane</keyword>
<proteinExistence type="inferred from homology"/>
<keyword evidence="10" id="KW-1278">Translocase</keyword>
<dbReference type="GO" id="GO:0006120">
    <property type="term" value="P:mitochondrial electron transport, NADH to ubiquinone"/>
    <property type="evidence" value="ECO:0007669"/>
    <property type="project" value="TreeGrafter"/>
</dbReference>
<evidence type="ECO:0000256" key="13">
    <source>
        <dbReference type="ARBA" id="ARBA00023027"/>
    </source>
</evidence>
<dbReference type="PANTHER" id="PTHR46552:SF1">
    <property type="entry name" value="NADH-UBIQUINONE OXIDOREDUCTASE CHAIN 2"/>
    <property type="match status" value="1"/>
</dbReference>
<comment type="function">
    <text evidence="1">Core subunit of the mitochondrial membrane respiratory chain NADH dehydrogenase (Complex I) that is believed to belong to the minimal assembly required for catalysis. Complex I functions in the transfer of electrons from NADH to the respiratory chain. The immediate electron acceptor for the enzyme is believed to be ubiquinone.</text>
</comment>
<evidence type="ECO:0000256" key="2">
    <source>
        <dbReference type="ARBA" id="ARBA00004448"/>
    </source>
</evidence>
<evidence type="ECO:0000256" key="11">
    <source>
        <dbReference type="ARBA" id="ARBA00022982"/>
    </source>
</evidence>
<keyword evidence="14" id="KW-0830">Ubiquinone</keyword>
<feature type="transmembrane region" description="Helical" evidence="19">
    <location>
        <begin position="187"/>
        <end position="206"/>
    </location>
</feature>
<feature type="domain" description="NADH:quinone oxidoreductase/Mrp antiporter transmembrane" evidence="20">
    <location>
        <begin position="23"/>
        <end position="264"/>
    </location>
</feature>
<dbReference type="EMBL" id="KM507783">
    <property type="protein sequence ID" value="AIT96917.1"/>
    <property type="molecule type" value="Genomic_DNA"/>
</dbReference>
<dbReference type="AlphaFoldDB" id="A0A0U1XJZ5"/>
<evidence type="ECO:0000256" key="18">
    <source>
        <dbReference type="ARBA" id="ARBA00049551"/>
    </source>
</evidence>
<geneLocation type="mitochondrion" evidence="21"/>
<dbReference type="CTD" id="4536"/>
<keyword evidence="13" id="KW-0520">NAD</keyword>
<keyword evidence="16 19" id="KW-0472">Membrane</keyword>
<reference evidence="21" key="1">
    <citation type="journal article" date="2014" name="Mitochondrial DNA">
        <title>The complete mitochondrial genome of the green crab spider Oxytate striatipes (Araneae: Thomisidae).</title>
        <authorList>
            <person name="Kim J.Y."/>
            <person name="Yoo J.S."/>
            <person name="Park Y.C."/>
        </authorList>
    </citation>
    <scope>NUCLEOTIDE SEQUENCE</scope>
</reference>
<evidence type="ECO:0000256" key="19">
    <source>
        <dbReference type="SAM" id="Phobius"/>
    </source>
</evidence>
<evidence type="ECO:0000256" key="7">
    <source>
        <dbReference type="ARBA" id="ARBA00022660"/>
    </source>
</evidence>
<feature type="transmembrane region" description="Helical" evidence="19">
    <location>
        <begin position="132"/>
        <end position="150"/>
    </location>
</feature>
<evidence type="ECO:0000256" key="17">
    <source>
        <dbReference type="ARBA" id="ARBA00031028"/>
    </source>
</evidence>
<evidence type="ECO:0000256" key="9">
    <source>
        <dbReference type="ARBA" id="ARBA00022792"/>
    </source>
</evidence>
<keyword evidence="9" id="KW-0999">Mitochondrion inner membrane</keyword>
<evidence type="ECO:0000259" key="20">
    <source>
        <dbReference type="Pfam" id="PF00361"/>
    </source>
</evidence>
<comment type="similarity">
    <text evidence="3">Belongs to the complex I subunit 2 family.</text>
</comment>
<dbReference type="GO" id="GO:0005743">
    <property type="term" value="C:mitochondrial inner membrane"/>
    <property type="evidence" value="ECO:0007669"/>
    <property type="project" value="UniProtKB-SubCell"/>
</dbReference>
<comment type="catalytic activity">
    <reaction evidence="18">
        <text>a ubiquinone + NADH + 5 H(+)(in) = a ubiquinol + NAD(+) + 4 H(+)(out)</text>
        <dbReference type="Rhea" id="RHEA:29091"/>
        <dbReference type="Rhea" id="RHEA-COMP:9565"/>
        <dbReference type="Rhea" id="RHEA-COMP:9566"/>
        <dbReference type="ChEBI" id="CHEBI:15378"/>
        <dbReference type="ChEBI" id="CHEBI:16389"/>
        <dbReference type="ChEBI" id="CHEBI:17976"/>
        <dbReference type="ChEBI" id="CHEBI:57540"/>
        <dbReference type="ChEBI" id="CHEBI:57945"/>
        <dbReference type="EC" id="7.1.1.2"/>
    </reaction>
</comment>
<dbReference type="InterPro" id="IPR050175">
    <property type="entry name" value="Complex_I_Subunit_2"/>
</dbReference>
<keyword evidence="6" id="KW-0813">Transport</keyword>
<accession>A0A0U1XJZ5</accession>
<evidence type="ECO:0000256" key="6">
    <source>
        <dbReference type="ARBA" id="ARBA00022448"/>
    </source>
</evidence>
<feature type="transmembrane region" description="Helical" evidence="19">
    <location>
        <begin position="298"/>
        <end position="320"/>
    </location>
</feature>
<name>A0A0U1XJZ5_OXYST</name>